<keyword evidence="9" id="KW-1185">Reference proteome</keyword>
<keyword evidence="3" id="KW-0378">Hydrolase</keyword>
<gene>
    <name evidence="8" type="ORF">ARC20_15225</name>
</gene>
<dbReference type="InterPro" id="IPR046778">
    <property type="entry name" value="UPF0758_N"/>
</dbReference>
<evidence type="ECO:0000256" key="2">
    <source>
        <dbReference type="ARBA" id="ARBA00022723"/>
    </source>
</evidence>
<accession>A0A0R0AA04</accession>
<evidence type="ECO:0000256" key="5">
    <source>
        <dbReference type="ARBA" id="ARBA00023049"/>
    </source>
</evidence>
<dbReference type="PANTHER" id="PTHR30471:SF3">
    <property type="entry name" value="UPF0758 PROTEIN YEES-RELATED"/>
    <property type="match status" value="1"/>
</dbReference>
<dbReference type="STRING" id="676599.ARC20_15225"/>
<comment type="similarity">
    <text evidence="6">Belongs to the UPF0758 family.</text>
</comment>
<dbReference type="OrthoDB" id="9804482at2"/>
<comment type="caution">
    <text evidence="8">The sequence shown here is derived from an EMBL/GenBank/DDBJ whole genome shotgun (WGS) entry which is preliminary data.</text>
</comment>
<evidence type="ECO:0000256" key="1">
    <source>
        <dbReference type="ARBA" id="ARBA00022670"/>
    </source>
</evidence>
<dbReference type="PROSITE" id="PS50249">
    <property type="entry name" value="MPN"/>
    <property type="match status" value="1"/>
</dbReference>
<sequence length="224" mass="24473">MHIKDWPVAERPREKLLSHGAAQLSNAELLSIFLGSGTRGQDAVKTSRELLAEAGELRGLLDREPGDLVRLPGLGPARACRLSAALELSRRHVKAELERGSALTNAQAAGNYFTARLRPRKQEIFAALFLDTRHRALAFEELFSGTINQAQVHPREVLRRALVHNAAAVIVGHNHPSGDPEPSAADRSLTQRLHQALGLVDIRLLDHLVIGEGDPVSFAARGWL</sequence>
<dbReference type="Proteomes" id="UP000051802">
    <property type="component" value="Unassembled WGS sequence"/>
</dbReference>
<dbReference type="CDD" id="cd08071">
    <property type="entry name" value="MPN_DUF2466"/>
    <property type="match status" value="1"/>
</dbReference>
<proteinExistence type="inferred from homology"/>
<dbReference type="GO" id="GO:0008237">
    <property type="term" value="F:metallopeptidase activity"/>
    <property type="evidence" value="ECO:0007669"/>
    <property type="project" value="UniProtKB-KW"/>
</dbReference>
<dbReference type="Pfam" id="PF04002">
    <property type="entry name" value="RadC"/>
    <property type="match status" value="1"/>
</dbReference>
<dbReference type="RefSeq" id="WP_057648817.1">
    <property type="nucleotide sequence ID" value="NZ_LLXU01000123.1"/>
</dbReference>
<reference evidence="8 9" key="1">
    <citation type="submission" date="2015-10" db="EMBL/GenBank/DDBJ databases">
        <title>Genome sequencing and analysis of members of genus Stenotrophomonas.</title>
        <authorList>
            <person name="Patil P.P."/>
            <person name="Midha S."/>
            <person name="Patil P.B."/>
        </authorList>
    </citation>
    <scope>NUCLEOTIDE SEQUENCE [LARGE SCALE GENOMIC DNA]</scope>
    <source>
        <strain evidence="8 9">JCM 16536</strain>
    </source>
</reference>
<dbReference type="Gene3D" id="3.40.140.10">
    <property type="entry name" value="Cytidine Deaminase, domain 2"/>
    <property type="match status" value="1"/>
</dbReference>
<dbReference type="SUPFAM" id="SSF47781">
    <property type="entry name" value="RuvA domain 2-like"/>
    <property type="match status" value="1"/>
</dbReference>
<keyword evidence="1" id="KW-0645">Protease</keyword>
<evidence type="ECO:0000256" key="6">
    <source>
        <dbReference type="RuleBase" id="RU003797"/>
    </source>
</evidence>
<dbReference type="Pfam" id="PF20582">
    <property type="entry name" value="UPF0758_N"/>
    <property type="match status" value="1"/>
</dbReference>
<evidence type="ECO:0000256" key="4">
    <source>
        <dbReference type="ARBA" id="ARBA00022833"/>
    </source>
</evidence>
<dbReference type="InterPro" id="IPR010994">
    <property type="entry name" value="RuvA_2-like"/>
</dbReference>
<evidence type="ECO:0000259" key="7">
    <source>
        <dbReference type="PROSITE" id="PS50249"/>
    </source>
</evidence>
<evidence type="ECO:0000256" key="3">
    <source>
        <dbReference type="ARBA" id="ARBA00022801"/>
    </source>
</evidence>
<feature type="domain" description="MPN" evidence="7">
    <location>
        <begin position="102"/>
        <end position="224"/>
    </location>
</feature>
<keyword evidence="4" id="KW-0862">Zinc</keyword>
<dbReference type="GO" id="GO:0006508">
    <property type="term" value="P:proteolysis"/>
    <property type="evidence" value="ECO:0007669"/>
    <property type="project" value="UniProtKB-KW"/>
</dbReference>
<dbReference type="GO" id="GO:0046872">
    <property type="term" value="F:metal ion binding"/>
    <property type="evidence" value="ECO:0007669"/>
    <property type="project" value="UniProtKB-KW"/>
</dbReference>
<dbReference type="InterPro" id="IPR025657">
    <property type="entry name" value="RadC_JAB"/>
</dbReference>
<dbReference type="InterPro" id="IPR001405">
    <property type="entry name" value="UPF0758"/>
</dbReference>
<keyword evidence="5" id="KW-0482">Metalloprotease</keyword>
<dbReference type="AlphaFoldDB" id="A0A0R0AA04"/>
<dbReference type="EMBL" id="LLXU01000123">
    <property type="protein sequence ID" value="KRG38177.1"/>
    <property type="molecule type" value="Genomic_DNA"/>
</dbReference>
<dbReference type="PANTHER" id="PTHR30471">
    <property type="entry name" value="DNA REPAIR PROTEIN RADC"/>
    <property type="match status" value="1"/>
</dbReference>
<dbReference type="NCBIfam" id="NF000642">
    <property type="entry name" value="PRK00024.1"/>
    <property type="match status" value="1"/>
</dbReference>
<evidence type="ECO:0000313" key="9">
    <source>
        <dbReference type="Proteomes" id="UP000051802"/>
    </source>
</evidence>
<protein>
    <recommendedName>
        <fullName evidence="7">MPN domain-containing protein</fullName>
    </recommendedName>
</protein>
<evidence type="ECO:0000313" key="8">
    <source>
        <dbReference type="EMBL" id="KRG38177.1"/>
    </source>
</evidence>
<dbReference type="NCBIfam" id="TIGR00608">
    <property type="entry name" value="radc"/>
    <property type="match status" value="1"/>
</dbReference>
<dbReference type="InterPro" id="IPR020891">
    <property type="entry name" value="UPF0758_CS"/>
</dbReference>
<dbReference type="PROSITE" id="PS01302">
    <property type="entry name" value="UPF0758"/>
    <property type="match status" value="1"/>
</dbReference>
<name>A0A0R0AA04_9GAMM</name>
<dbReference type="InterPro" id="IPR037518">
    <property type="entry name" value="MPN"/>
</dbReference>
<keyword evidence="2" id="KW-0479">Metal-binding</keyword>
<organism evidence="8 9">
    <name type="scientific">Stenotrophomonas panacihumi</name>
    <dbReference type="NCBI Taxonomy" id="676599"/>
    <lineage>
        <taxon>Bacteria</taxon>
        <taxon>Pseudomonadati</taxon>
        <taxon>Pseudomonadota</taxon>
        <taxon>Gammaproteobacteria</taxon>
        <taxon>Lysobacterales</taxon>
        <taxon>Lysobacteraceae</taxon>
        <taxon>Stenotrophomonas</taxon>
    </lineage>
</organism>